<proteinExistence type="predicted"/>
<dbReference type="EMBL" id="MIJY01000012">
    <property type="protein sequence ID" value="OEG16747.1"/>
    <property type="molecule type" value="Genomic_DNA"/>
</dbReference>
<gene>
    <name evidence="2" type="ORF">BCR25_03885</name>
</gene>
<name>A0A1E5GVS4_9ENTE</name>
<protein>
    <recommendedName>
        <fullName evidence="1">Gfo/Idh/MocA-like oxidoreductase N-terminal domain-containing protein</fullName>
    </recommendedName>
</protein>
<dbReference type="AlphaFoldDB" id="A0A1E5GVS4"/>
<dbReference type="InterPro" id="IPR000683">
    <property type="entry name" value="Gfo/Idh/MocA-like_OxRdtase_N"/>
</dbReference>
<sequence length="326" mass="38694">MKVLLVGLGWFGKKHYNVWNDLGVEIVGVFEKEGFSISQNDEQSKYHKEVVEYTDSSQITFFDELQQIEKLDFDCVDITTNENSHFEYAKYFLRIGKKVIIEKPIALNYEEVKELRKIALENDTFFYAGHILRFDSRTIEVKKRIQNFELRFGKFERNFQNQALKKYGSIPTLYTALIHDLDLFNFLFSPNLEEINEIQYKYLSNKNYQADLVTAVSFKYNQALLLFSNCWLVSEVNEYGFISNYQLYSENMNIEQQNTPDIKIYEKTLEVPDLFFWNHTYYPGGALRRMLNHYKNCIEINVESDIASMKSIENTYQLIHLILEKR</sequence>
<dbReference type="InterPro" id="IPR036291">
    <property type="entry name" value="NAD(P)-bd_dom_sf"/>
</dbReference>
<organism evidence="2 3">
    <name type="scientific">Enterococcus termitis</name>
    <dbReference type="NCBI Taxonomy" id="332950"/>
    <lineage>
        <taxon>Bacteria</taxon>
        <taxon>Bacillati</taxon>
        <taxon>Bacillota</taxon>
        <taxon>Bacilli</taxon>
        <taxon>Lactobacillales</taxon>
        <taxon>Enterococcaceae</taxon>
        <taxon>Enterococcus</taxon>
    </lineage>
</organism>
<dbReference type="SUPFAM" id="SSF51735">
    <property type="entry name" value="NAD(P)-binding Rossmann-fold domains"/>
    <property type="match status" value="1"/>
</dbReference>
<dbReference type="Gene3D" id="3.40.50.720">
    <property type="entry name" value="NAD(P)-binding Rossmann-like Domain"/>
    <property type="match status" value="1"/>
</dbReference>
<evidence type="ECO:0000313" key="3">
    <source>
        <dbReference type="Proteomes" id="UP000095094"/>
    </source>
</evidence>
<dbReference type="PANTHER" id="PTHR43377:SF1">
    <property type="entry name" value="BILIVERDIN REDUCTASE A"/>
    <property type="match status" value="1"/>
</dbReference>
<keyword evidence="3" id="KW-1185">Reference proteome</keyword>
<dbReference type="Pfam" id="PF01408">
    <property type="entry name" value="GFO_IDH_MocA"/>
    <property type="match status" value="1"/>
</dbReference>
<dbReference type="RefSeq" id="WP_069663144.1">
    <property type="nucleotide sequence ID" value="NZ_JBHUJJ010000001.1"/>
</dbReference>
<evidence type="ECO:0000313" key="2">
    <source>
        <dbReference type="EMBL" id="OEG16747.1"/>
    </source>
</evidence>
<dbReference type="InterPro" id="IPR051450">
    <property type="entry name" value="Gfo/Idh/MocA_Oxidoreductases"/>
</dbReference>
<reference evidence="3" key="1">
    <citation type="submission" date="2016-09" db="EMBL/GenBank/DDBJ databases">
        <authorList>
            <person name="Gulvik C.A."/>
        </authorList>
    </citation>
    <scope>NUCLEOTIDE SEQUENCE [LARGE SCALE GENOMIC DNA]</scope>
    <source>
        <strain evidence="3">LMG 8895</strain>
    </source>
</reference>
<feature type="domain" description="Gfo/Idh/MocA-like oxidoreductase N-terminal" evidence="1">
    <location>
        <begin position="1"/>
        <end position="129"/>
    </location>
</feature>
<accession>A0A1E5GVS4</accession>
<evidence type="ECO:0000259" key="1">
    <source>
        <dbReference type="Pfam" id="PF01408"/>
    </source>
</evidence>
<dbReference type="OrthoDB" id="9815825at2"/>
<comment type="caution">
    <text evidence="2">The sequence shown here is derived from an EMBL/GenBank/DDBJ whole genome shotgun (WGS) entry which is preliminary data.</text>
</comment>
<dbReference type="Gene3D" id="3.30.360.10">
    <property type="entry name" value="Dihydrodipicolinate Reductase, domain 2"/>
    <property type="match status" value="1"/>
</dbReference>
<dbReference type="GO" id="GO:0000166">
    <property type="term" value="F:nucleotide binding"/>
    <property type="evidence" value="ECO:0007669"/>
    <property type="project" value="InterPro"/>
</dbReference>
<dbReference type="PANTHER" id="PTHR43377">
    <property type="entry name" value="BILIVERDIN REDUCTASE A"/>
    <property type="match status" value="1"/>
</dbReference>
<dbReference type="Proteomes" id="UP000095094">
    <property type="component" value="Unassembled WGS sequence"/>
</dbReference>